<comment type="caution">
    <text evidence="1">The sequence shown here is derived from an EMBL/GenBank/DDBJ whole genome shotgun (WGS) entry which is preliminary data.</text>
</comment>
<reference evidence="2" key="1">
    <citation type="journal article" date="2019" name="Int. J. Syst. Evol. Microbiol.">
        <title>The Global Catalogue of Microorganisms (GCM) 10K type strain sequencing project: providing services to taxonomists for standard genome sequencing and annotation.</title>
        <authorList>
            <consortium name="The Broad Institute Genomics Platform"/>
            <consortium name="The Broad Institute Genome Sequencing Center for Infectious Disease"/>
            <person name="Wu L."/>
            <person name="Ma J."/>
        </authorList>
    </citation>
    <scope>NUCLEOTIDE SEQUENCE [LARGE SCALE GENOMIC DNA]</scope>
    <source>
        <strain evidence="2">KCTC 42498</strain>
    </source>
</reference>
<proteinExistence type="predicted"/>
<accession>A0ABW5IQI0</accession>
<evidence type="ECO:0000313" key="2">
    <source>
        <dbReference type="Proteomes" id="UP001597544"/>
    </source>
</evidence>
<organism evidence="1 2">
    <name type="scientific">Pontibacter locisalis</name>
    <dbReference type="NCBI Taxonomy" id="1719035"/>
    <lineage>
        <taxon>Bacteria</taxon>
        <taxon>Pseudomonadati</taxon>
        <taxon>Bacteroidota</taxon>
        <taxon>Cytophagia</taxon>
        <taxon>Cytophagales</taxon>
        <taxon>Hymenobacteraceae</taxon>
        <taxon>Pontibacter</taxon>
    </lineage>
</organism>
<gene>
    <name evidence="1" type="ORF">ACFSRY_18690</name>
</gene>
<evidence type="ECO:0000313" key="1">
    <source>
        <dbReference type="EMBL" id="MFD2515906.1"/>
    </source>
</evidence>
<protein>
    <submittedName>
        <fullName evidence="1">Uncharacterized protein</fullName>
    </submittedName>
</protein>
<keyword evidence="2" id="KW-1185">Reference proteome</keyword>
<dbReference type="Proteomes" id="UP001597544">
    <property type="component" value="Unassembled WGS sequence"/>
</dbReference>
<dbReference type="RefSeq" id="WP_377511653.1">
    <property type="nucleotide sequence ID" value="NZ_JBHULU010000027.1"/>
</dbReference>
<dbReference type="EMBL" id="JBHULU010000027">
    <property type="protein sequence ID" value="MFD2515906.1"/>
    <property type="molecule type" value="Genomic_DNA"/>
</dbReference>
<name>A0ABW5IQI0_9BACT</name>
<sequence>MSDNSETLDLKEQKWMKENHAEVLLVDELYQVHRASLNNFNHLQLMTYATTIALFPCTGVHLL</sequence>